<proteinExistence type="predicted"/>
<evidence type="ECO:0000313" key="2">
    <source>
        <dbReference type="Proteomes" id="UP001139887"/>
    </source>
</evidence>
<protein>
    <submittedName>
        <fullName evidence="1">Uncharacterized protein</fullName>
    </submittedName>
</protein>
<evidence type="ECO:0000313" key="1">
    <source>
        <dbReference type="EMBL" id="KAJ2851023.1"/>
    </source>
</evidence>
<organism evidence="1 2">
    <name type="scientific">Coemansia brasiliensis</name>
    <dbReference type="NCBI Taxonomy" id="2650707"/>
    <lineage>
        <taxon>Eukaryota</taxon>
        <taxon>Fungi</taxon>
        <taxon>Fungi incertae sedis</taxon>
        <taxon>Zoopagomycota</taxon>
        <taxon>Kickxellomycotina</taxon>
        <taxon>Kickxellomycetes</taxon>
        <taxon>Kickxellales</taxon>
        <taxon>Kickxellaceae</taxon>
        <taxon>Coemansia</taxon>
    </lineage>
</organism>
<dbReference type="EMBL" id="JANBUW010000019">
    <property type="protein sequence ID" value="KAJ2851023.1"/>
    <property type="molecule type" value="Genomic_DNA"/>
</dbReference>
<reference evidence="1" key="1">
    <citation type="submission" date="2022-07" db="EMBL/GenBank/DDBJ databases">
        <title>Phylogenomic reconstructions and comparative analyses of Kickxellomycotina fungi.</title>
        <authorList>
            <person name="Reynolds N.K."/>
            <person name="Stajich J.E."/>
            <person name="Barry K."/>
            <person name="Grigoriev I.V."/>
            <person name="Crous P."/>
            <person name="Smith M.E."/>
        </authorList>
    </citation>
    <scope>NUCLEOTIDE SEQUENCE</scope>
    <source>
        <strain evidence="1">NRRL 1566</strain>
    </source>
</reference>
<sequence length="154" mass="17463">MDLADLIKDGIPHDMEINELASLFREHKLIVKDMEVLNRAVYNIGDTAASEGKTFEKDYGEEIIITFEPLELTTDMVSATSTSGVISYRMRINDYVDTLENSYIVVESIEVNGQKIYSGDDRDASEDKTFYEERGEDIVVTFKPIECKIECDGE</sequence>
<dbReference type="AlphaFoldDB" id="A0A9W8M204"/>
<accession>A0A9W8M204</accession>
<comment type="caution">
    <text evidence="1">The sequence shown here is derived from an EMBL/GenBank/DDBJ whole genome shotgun (WGS) entry which is preliminary data.</text>
</comment>
<dbReference type="Proteomes" id="UP001139887">
    <property type="component" value="Unassembled WGS sequence"/>
</dbReference>
<name>A0A9W8M204_9FUNG</name>
<keyword evidence="2" id="KW-1185">Reference proteome</keyword>
<gene>
    <name evidence="1" type="ORF">IWW36_001450</name>
</gene>